<feature type="compositionally biased region" description="Polar residues" evidence="1">
    <location>
        <begin position="52"/>
        <end position="64"/>
    </location>
</feature>
<gene>
    <name evidence="2" type="ORF">B296_00035902</name>
</gene>
<proteinExistence type="predicted"/>
<comment type="caution">
    <text evidence="2">The sequence shown here is derived from an EMBL/GenBank/DDBJ whole genome shotgun (WGS) entry which is preliminary data.</text>
</comment>
<dbReference type="Proteomes" id="UP000287651">
    <property type="component" value="Unassembled WGS sequence"/>
</dbReference>
<name>A0A426ZV94_ENSVE</name>
<evidence type="ECO:0000313" key="2">
    <source>
        <dbReference type="EMBL" id="RRT67891.1"/>
    </source>
</evidence>
<organism evidence="2 3">
    <name type="scientific">Ensete ventricosum</name>
    <name type="common">Abyssinian banana</name>
    <name type="synonym">Musa ensete</name>
    <dbReference type="NCBI Taxonomy" id="4639"/>
    <lineage>
        <taxon>Eukaryota</taxon>
        <taxon>Viridiplantae</taxon>
        <taxon>Streptophyta</taxon>
        <taxon>Embryophyta</taxon>
        <taxon>Tracheophyta</taxon>
        <taxon>Spermatophyta</taxon>
        <taxon>Magnoliopsida</taxon>
        <taxon>Liliopsida</taxon>
        <taxon>Zingiberales</taxon>
        <taxon>Musaceae</taxon>
        <taxon>Ensete</taxon>
    </lineage>
</organism>
<reference evidence="2 3" key="1">
    <citation type="journal article" date="2014" name="Agronomy (Basel)">
        <title>A Draft Genome Sequence for Ensete ventricosum, the Drought-Tolerant Tree Against Hunger.</title>
        <authorList>
            <person name="Harrison J."/>
            <person name="Moore K.A."/>
            <person name="Paszkiewicz K."/>
            <person name="Jones T."/>
            <person name="Grant M."/>
            <person name="Ambacheew D."/>
            <person name="Muzemil S."/>
            <person name="Studholme D.J."/>
        </authorList>
    </citation>
    <scope>NUCLEOTIDE SEQUENCE [LARGE SCALE GENOMIC DNA]</scope>
</reference>
<dbReference type="AlphaFoldDB" id="A0A426ZV94"/>
<protein>
    <submittedName>
        <fullName evidence="2">Uncharacterized protein</fullName>
    </submittedName>
</protein>
<feature type="region of interest" description="Disordered" evidence="1">
    <location>
        <begin position="52"/>
        <end position="73"/>
    </location>
</feature>
<evidence type="ECO:0000313" key="3">
    <source>
        <dbReference type="Proteomes" id="UP000287651"/>
    </source>
</evidence>
<evidence type="ECO:0000256" key="1">
    <source>
        <dbReference type="SAM" id="MobiDB-lite"/>
    </source>
</evidence>
<dbReference type="EMBL" id="AMZH03004880">
    <property type="protein sequence ID" value="RRT67891.1"/>
    <property type="molecule type" value="Genomic_DNA"/>
</dbReference>
<sequence>MRRRPRRWLSDDRWRCIDRRDALSGAPATPEQGASALRGLLSSRAATLDSTSVGRATASVATSSRKTRVRGRSKRVIDTTVGSIVSCGEGEEDAAACVSDRVSMTAVSVLMGRRRKIKRNDFNAL</sequence>
<accession>A0A426ZV94</accession>